<dbReference type="PROSITE" id="PS51821">
    <property type="entry name" value="VELVET"/>
    <property type="match status" value="1"/>
</dbReference>
<dbReference type="EMBL" id="LT552960">
    <property type="protein sequence ID" value="SAL99746.1"/>
    <property type="molecule type" value="Genomic_DNA"/>
</dbReference>
<protein>
    <recommendedName>
        <fullName evidence="6">Velvet domain-containing protein</fullName>
    </recommendedName>
</protein>
<dbReference type="AlphaFoldDB" id="A0A168N3Q8"/>
<evidence type="ECO:0000256" key="2">
    <source>
        <dbReference type="ARBA" id="ARBA00023015"/>
    </source>
</evidence>
<dbReference type="InterPro" id="IPR037525">
    <property type="entry name" value="Velvet_dom"/>
</dbReference>
<feature type="compositionally biased region" description="Low complexity" evidence="5">
    <location>
        <begin position="269"/>
        <end position="293"/>
    </location>
</feature>
<reference evidence="7" key="1">
    <citation type="submission" date="2016-04" db="EMBL/GenBank/DDBJ databases">
        <authorList>
            <person name="Evans L.H."/>
            <person name="Alamgir A."/>
            <person name="Owens N."/>
            <person name="Weber N.D."/>
            <person name="Virtaneva K."/>
            <person name="Barbian K."/>
            <person name="Babar A."/>
            <person name="Rosenke K."/>
        </authorList>
    </citation>
    <scope>NUCLEOTIDE SEQUENCE [LARGE SCALE GENOMIC DNA]</scope>
    <source>
        <strain evidence="7">CBS 101.48</strain>
    </source>
</reference>
<evidence type="ECO:0000256" key="3">
    <source>
        <dbReference type="ARBA" id="ARBA00023163"/>
    </source>
</evidence>
<dbReference type="InterPro" id="IPR021740">
    <property type="entry name" value="Velvet"/>
</dbReference>
<comment type="subcellular location">
    <subcellularLocation>
        <location evidence="1">Nucleus</location>
    </subcellularLocation>
</comment>
<evidence type="ECO:0000313" key="8">
    <source>
        <dbReference type="Proteomes" id="UP000078561"/>
    </source>
</evidence>
<keyword evidence="8" id="KW-1185">Reference proteome</keyword>
<feature type="compositionally biased region" description="Polar residues" evidence="5">
    <location>
        <begin position="226"/>
        <end position="242"/>
    </location>
</feature>
<dbReference type="Gene3D" id="2.60.40.3960">
    <property type="entry name" value="Velvet domain"/>
    <property type="match status" value="1"/>
</dbReference>
<dbReference type="STRING" id="4829.A0A168N3Q8"/>
<sequence length="367" mass="40394">MTNQRSTMSFQLMIRQQPLQSRVCGVGEKVDRRPIDPPLIVELTMISSSSRIQEAKEKCMTQLFLTAVLVPVASNPKIGDMTNANDDHHTSSTLDLALHAQLTVGRTVSSLYHFKDLDGQEKNFFVFSDLSIRVEGAYRFQLCLFQIIGSSVSFQQSILTDEFTVYSAKKFPGMFGSCPLARCFADQGLKIRIRNQSGPRQHRRRINPLSSTPSVANSHRLCLGDASTTTLSSQTSPWQQSHDSTDDSPRLKKKKRRKNHHHRPTSNDSSTSSTSSSPSSSPTLTSSSSSLSPHITNHHMLSISSFLTTSDSPPPPDHALPASIRPPVDIPPSSSPPPSSSSASLSPYNNHRLPSFSTFLQNMHPPS</sequence>
<organism evidence="7">
    <name type="scientific">Absidia glauca</name>
    <name type="common">Pin mould</name>
    <dbReference type="NCBI Taxonomy" id="4829"/>
    <lineage>
        <taxon>Eukaryota</taxon>
        <taxon>Fungi</taxon>
        <taxon>Fungi incertae sedis</taxon>
        <taxon>Mucoromycota</taxon>
        <taxon>Mucoromycotina</taxon>
        <taxon>Mucoromycetes</taxon>
        <taxon>Mucorales</taxon>
        <taxon>Cunninghamellaceae</taxon>
        <taxon>Absidia</taxon>
    </lineage>
</organism>
<dbReference type="OMA" id="HEMASHE"/>
<feature type="compositionally biased region" description="Polar residues" evidence="5">
    <location>
        <begin position="302"/>
        <end position="311"/>
    </location>
</feature>
<feature type="domain" description="Velvet" evidence="6">
    <location>
        <begin position="5"/>
        <end position="194"/>
    </location>
</feature>
<gene>
    <name evidence="7" type="primary">ABSGL_05391.1 scaffold 6959</name>
</gene>
<dbReference type="Pfam" id="PF11754">
    <property type="entry name" value="Velvet"/>
    <property type="match status" value="2"/>
</dbReference>
<evidence type="ECO:0000256" key="5">
    <source>
        <dbReference type="SAM" id="MobiDB-lite"/>
    </source>
</evidence>
<evidence type="ECO:0000313" key="7">
    <source>
        <dbReference type="EMBL" id="SAL99746.1"/>
    </source>
</evidence>
<evidence type="ECO:0000259" key="6">
    <source>
        <dbReference type="PROSITE" id="PS51821"/>
    </source>
</evidence>
<keyword evidence="2" id="KW-0805">Transcription regulation</keyword>
<feature type="region of interest" description="Disordered" evidence="5">
    <location>
        <begin position="194"/>
        <end position="367"/>
    </location>
</feature>
<dbReference type="InParanoid" id="A0A168N3Q8"/>
<proteinExistence type="predicted"/>
<keyword evidence="4" id="KW-0539">Nucleus</keyword>
<feature type="compositionally biased region" description="Basic residues" evidence="5">
    <location>
        <begin position="251"/>
        <end position="264"/>
    </location>
</feature>
<dbReference type="GO" id="GO:0005634">
    <property type="term" value="C:nucleus"/>
    <property type="evidence" value="ECO:0007669"/>
    <property type="project" value="UniProtKB-SubCell"/>
</dbReference>
<keyword evidence="3" id="KW-0804">Transcription</keyword>
<dbReference type="InterPro" id="IPR038491">
    <property type="entry name" value="Velvet_dom_sf"/>
</dbReference>
<feature type="compositionally biased region" description="Pro residues" evidence="5">
    <location>
        <begin position="328"/>
        <end position="339"/>
    </location>
</feature>
<name>A0A168N3Q8_ABSGL</name>
<evidence type="ECO:0000256" key="1">
    <source>
        <dbReference type="ARBA" id="ARBA00004123"/>
    </source>
</evidence>
<dbReference type="OrthoDB" id="5599552at2759"/>
<accession>A0A168N3Q8</accession>
<dbReference type="PANTHER" id="PTHR33572:SF18">
    <property type="entry name" value="SPORE DEVELOPMENT REGULATOR VOSA"/>
    <property type="match status" value="1"/>
</dbReference>
<evidence type="ECO:0000256" key="4">
    <source>
        <dbReference type="ARBA" id="ARBA00023242"/>
    </source>
</evidence>
<dbReference type="Proteomes" id="UP000078561">
    <property type="component" value="Unassembled WGS sequence"/>
</dbReference>
<dbReference type="PANTHER" id="PTHR33572">
    <property type="entry name" value="SPORE DEVELOPMENT REGULATOR VOSA"/>
    <property type="match status" value="1"/>
</dbReference>
<feature type="compositionally biased region" description="Polar residues" evidence="5">
    <location>
        <begin position="208"/>
        <end position="217"/>
    </location>
</feature>